<name>A0A1H5WHY3_9VIBR</name>
<gene>
    <name evidence="1" type="ORF">SAMN04488244_105260</name>
</gene>
<dbReference type="EMBL" id="FNVG01000005">
    <property type="protein sequence ID" value="SEF98467.1"/>
    <property type="molecule type" value="Genomic_DNA"/>
</dbReference>
<dbReference type="RefSeq" id="WP_103879753.1">
    <property type="nucleotide sequence ID" value="NZ_FNVG01000005.1"/>
</dbReference>
<protein>
    <submittedName>
        <fullName evidence="1">Uncharacterized protein</fullName>
    </submittedName>
</protein>
<organism evidence="1 2">
    <name type="scientific">Vibrio hangzhouensis</name>
    <dbReference type="NCBI Taxonomy" id="462991"/>
    <lineage>
        <taxon>Bacteria</taxon>
        <taxon>Pseudomonadati</taxon>
        <taxon>Pseudomonadota</taxon>
        <taxon>Gammaproteobacteria</taxon>
        <taxon>Vibrionales</taxon>
        <taxon>Vibrionaceae</taxon>
        <taxon>Vibrio</taxon>
    </lineage>
</organism>
<evidence type="ECO:0000313" key="1">
    <source>
        <dbReference type="EMBL" id="SEF98467.1"/>
    </source>
</evidence>
<sequence>MTTTYSYYNQSINQLNLGQSYGRPAPYGWGIELAVDDGSIERNSLVYMFSGSEVIRRDYRAKTAFRVETSSNARYLLFSVFNAPYHDSSNQHWSDDIVEYSAYFRGLKYSGVRFGILELNEKGDFVTIIAEKTIPEEPLNGYDFPQAWIHNVKLTPGRLYAYFVETEQGWPSCTLNEAGVFFNPEGVDIVPDMKPRVTDHLRMVEEFGQYSKAELIQGVTVDVGRYPMPFGMGKHLIMSVCYDRQGSQTNHYPPLSITKQDYKSVLVLGNDKTNDGSHVLAFYSPYPVHLNYFNSPHYVAP</sequence>
<proteinExistence type="predicted"/>
<evidence type="ECO:0000313" key="2">
    <source>
        <dbReference type="Proteomes" id="UP000236721"/>
    </source>
</evidence>
<reference evidence="2" key="1">
    <citation type="submission" date="2016-10" db="EMBL/GenBank/DDBJ databases">
        <authorList>
            <person name="Varghese N."/>
            <person name="Submissions S."/>
        </authorList>
    </citation>
    <scope>NUCLEOTIDE SEQUENCE [LARGE SCALE GENOMIC DNA]</scope>
    <source>
        <strain evidence="2">CGMCC 1.7062</strain>
    </source>
</reference>
<dbReference type="OrthoDB" id="5809325at2"/>
<dbReference type="AlphaFoldDB" id="A0A1H5WHY3"/>
<dbReference type="Proteomes" id="UP000236721">
    <property type="component" value="Unassembled WGS sequence"/>
</dbReference>
<accession>A0A1H5WHY3</accession>
<keyword evidence="2" id="KW-1185">Reference proteome</keyword>